<dbReference type="Pfam" id="PF16884">
    <property type="entry name" value="ADH_N_2"/>
    <property type="match status" value="1"/>
</dbReference>
<gene>
    <name evidence="3" type="ORF">E2R57_15690</name>
</gene>
<dbReference type="GO" id="GO:0016628">
    <property type="term" value="F:oxidoreductase activity, acting on the CH-CH group of donors, NAD or NADP as acceptor"/>
    <property type="evidence" value="ECO:0007669"/>
    <property type="project" value="InterPro"/>
</dbReference>
<dbReference type="InterPro" id="IPR011032">
    <property type="entry name" value="GroES-like_sf"/>
</dbReference>
<dbReference type="Pfam" id="PF00107">
    <property type="entry name" value="ADH_zinc_N"/>
    <property type="match status" value="1"/>
</dbReference>
<dbReference type="OrthoDB" id="9805663at2"/>
<dbReference type="RefSeq" id="WP_133350601.1">
    <property type="nucleotide sequence ID" value="NZ_SMZQ01000009.1"/>
</dbReference>
<dbReference type="InterPro" id="IPR041694">
    <property type="entry name" value="ADH_N_2"/>
</dbReference>
<keyword evidence="1" id="KW-0560">Oxidoreductase</keyword>
<dbReference type="Gene3D" id="3.90.180.10">
    <property type="entry name" value="Medium-chain alcohol dehydrogenases, catalytic domain"/>
    <property type="match status" value="1"/>
</dbReference>
<protein>
    <submittedName>
        <fullName evidence="3">NADP-dependent oxidoreductase</fullName>
    </submittedName>
</protein>
<accession>A0A4R5XQV4</accession>
<dbReference type="SUPFAM" id="SSF50129">
    <property type="entry name" value="GroES-like"/>
    <property type="match status" value="1"/>
</dbReference>
<evidence type="ECO:0000256" key="1">
    <source>
        <dbReference type="ARBA" id="ARBA00023002"/>
    </source>
</evidence>
<proteinExistence type="predicted"/>
<dbReference type="SUPFAM" id="SSF51735">
    <property type="entry name" value="NAD(P)-binding Rossmann-fold domains"/>
    <property type="match status" value="1"/>
</dbReference>
<dbReference type="CDD" id="cd05288">
    <property type="entry name" value="PGDH"/>
    <property type="match status" value="1"/>
</dbReference>
<feature type="domain" description="Enoyl reductase (ER)" evidence="2">
    <location>
        <begin position="19"/>
        <end position="332"/>
    </location>
</feature>
<comment type="caution">
    <text evidence="3">The sequence shown here is derived from an EMBL/GenBank/DDBJ whole genome shotgun (WGS) entry which is preliminary data.</text>
</comment>
<dbReference type="Proteomes" id="UP000294621">
    <property type="component" value="Unassembled WGS sequence"/>
</dbReference>
<evidence type="ECO:0000259" key="2">
    <source>
        <dbReference type="SMART" id="SM00829"/>
    </source>
</evidence>
<dbReference type="EMBL" id="SMZQ01000009">
    <property type="protein sequence ID" value="TDL33959.1"/>
    <property type="molecule type" value="Genomic_DNA"/>
</dbReference>
<sequence length="336" mass="35828">MARRQNRQIILAKRPSGIPRPEHFAIRHSTIDDPEPGQLLVRNQYLSVDPAMRGWVSDEKNYAAPVPIGGVMRASAVGTVVASNETRLQPGDQVVGRFGWQEYSLVSETADVRRVNTSLPASLALGVLGANGITAWLGLFGVGCPLPGELVVVSTAAGAVGSVVGQLARLAGCRTVGITGSQRKVDVCVDDYGFDVALNYRAPEFQTELEDACGHGVGVYFDNTSGPISDSVMQYLARGARVVVCGTAAIESWDSWPSGPRVHRHLLTKGASMTGFLLQDHAHESEEVLARLVPLLASGAIRYHEHVLDGLDSAPEAVSLLYAGGNIGKMIIRLPD</sequence>
<reference evidence="3 4" key="1">
    <citation type="submission" date="2019-03" db="EMBL/GenBank/DDBJ databases">
        <title>Genome Sequencing and Assembly of Various Microbes Isolated from Partially Reclaimed Soil and Acid Mine Drainage (AMD) Site.</title>
        <authorList>
            <person name="Steinbock B."/>
            <person name="Bechtold R."/>
            <person name="Sevigny J.L."/>
            <person name="Thomas D."/>
            <person name="Cuthill L.R."/>
            <person name="Aveiro Johannsen E.J."/>
            <person name="Thomas K."/>
            <person name="Ghosh A."/>
        </authorList>
    </citation>
    <scope>NUCLEOTIDE SEQUENCE [LARGE SCALE GENOMIC DNA]</scope>
    <source>
        <strain evidence="3 4">S-A1</strain>
    </source>
</reference>
<dbReference type="InterPro" id="IPR036291">
    <property type="entry name" value="NAD(P)-bd_dom_sf"/>
</dbReference>
<evidence type="ECO:0000313" key="4">
    <source>
        <dbReference type="Proteomes" id="UP000294621"/>
    </source>
</evidence>
<dbReference type="Gene3D" id="3.40.50.720">
    <property type="entry name" value="NAD(P)-binding Rossmann-like Domain"/>
    <property type="match status" value="1"/>
</dbReference>
<dbReference type="AlphaFoldDB" id="A0A4R5XQV4"/>
<dbReference type="InterPro" id="IPR020843">
    <property type="entry name" value="ER"/>
</dbReference>
<dbReference type="InterPro" id="IPR045010">
    <property type="entry name" value="MDR_fam"/>
</dbReference>
<dbReference type="PANTHER" id="PTHR43205">
    <property type="entry name" value="PROSTAGLANDIN REDUCTASE"/>
    <property type="match status" value="1"/>
</dbReference>
<dbReference type="InterPro" id="IPR013149">
    <property type="entry name" value="ADH-like_C"/>
</dbReference>
<organism evidence="3 4">
    <name type="scientific">Arthrobacter nitrophenolicus</name>
    <dbReference type="NCBI Taxonomy" id="683150"/>
    <lineage>
        <taxon>Bacteria</taxon>
        <taxon>Bacillati</taxon>
        <taxon>Actinomycetota</taxon>
        <taxon>Actinomycetes</taxon>
        <taxon>Micrococcales</taxon>
        <taxon>Micrococcaceae</taxon>
        <taxon>Arthrobacter</taxon>
    </lineage>
</organism>
<dbReference type="SMART" id="SM00829">
    <property type="entry name" value="PKS_ER"/>
    <property type="match status" value="1"/>
</dbReference>
<evidence type="ECO:0000313" key="3">
    <source>
        <dbReference type="EMBL" id="TDL33959.1"/>
    </source>
</evidence>
<dbReference type="PANTHER" id="PTHR43205:SF7">
    <property type="entry name" value="PROSTAGLANDIN REDUCTASE 1"/>
    <property type="match status" value="1"/>
</dbReference>
<name>A0A4R5XQV4_9MICC</name>